<dbReference type="PROSITE" id="PS50106">
    <property type="entry name" value="PDZ"/>
    <property type="match status" value="1"/>
</dbReference>
<dbReference type="Gene3D" id="2.60.40.3650">
    <property type="match status" value="1"/>
</dbReference>
<dbReference type="Pfam" id="PF05299">
    <property type="entry name" value="Peptidase_M61"/>
    <property type="match status" value="1"/>
</dbReference>
<dbReference type="GO" id="GO:0006508">
    <property type="term" value="P:proteolysis"/>
    <property type="evidence" value="ECO:0007669"/>
    <property type="project" value="UniProtKB-KW"/>
</dbReference>
<dbReference type="Gene3D" id="1.10.390.10">
    <property type="entry name" value="Neutral Protease Domain 2"/>
    <property type="match status" value="1"/>
</dbReference>
<evidence type="ECO:0000313" key="3">
    <source>
        <dbReference type="Proteomes" id="UP000582213"/>
    </source>
</evidence>
<dbReference type="InterPro" id="IPR040756">
    <property type="entry name" value="Peptidase_M61_N"/>
</dbReference>
<accession>A0A7J9RR74</accession>
<comment type="caution">
    <text evidence="2">The sequence shown here is derived from an EMBL/GenBank/DDBJ whole genome shotgun (WGS) entry which is preliminary data.</text>
</comment>
<evidence type="ECO:0000313" key="2">
    <source>
        <dbReference type="EMBL" id="MBB5252762.1"/>
    </source>
</evidence>
<dbReference type="InterPro" id="IPR027268">
    <property type="entry name" value="Peptidase_M4/M1_CTD_sf"/>
</dbReference>
<evidence type="ECO:0000259" key="1">
    <source>
        <dbReference type="PROSITE" id="PS50106"/>
    </source>
</evidence>
<protein>
    <submittedName>
        <fullName evidence="2">Putative metalloprotease with PDZ domain</fullName>
    </submittedName>
</protein>
<name>A0A7J9RR74_SULOH</name>
<dbReference type="Proteomes" id="UP000582213">
    <property type="component" value="Unassembled WGS sequence"/>
</dbReference>
<dbReference type="Gene3D" id="2.30.42.10">
    <property type="match status" value="1"/>
</dbReference>
<dbReference type="SUPFAM" id="SSF50156">
    <property type="entry name" value="PDZ domain-like"/>
    <property type="match status" value="1"/>
</dbReference>
<proteinExistence type="predicted"/>
<feature type="domain" description="PDZ" evidence="1">
    <location>
        <begin position="413"/>
        <end position="457"/>
    </location>
</feature>
<reference evidence="2 3" key="1">
    <citation type="submission" date="2020-08" db="EMBL/GenBank/DDBJ databases">
        <title>Genomic Encyclopedia of Type Strains, Phase IV (KMG-IV): sequencing the most valuable type-strain genomes for metagenomic binning, comparative biology and taxonomic classification.</title>
        <authorList>
            <person name="Goeker M."/>
        </authorList>
    </citation>
    <scope>NUCLEOTIDE SEQUENCE [LARGE SCALE GENOMIC DNA]</scope>
    <source>
        <strain evidence="2 3">DSM 12421</strain>
    </source>
</reference>
<dbReference type="InterPro" id="IPR007963">
    <property type="entry name" value="Peptidase_M61_catalytic"/>
</dbReference>
<organism evidence="2 3">
    <name type="scientific">Sulfurisphaera ohwakuensis</name>
    <dbReference type="NCBI Taxonomy" id="69656"/>
    <lineage>
        <taxon>Archaea</taxon>
        <taxon>Thermoproteota</taxon>
        <taxon>Thermoprotei</taxon>
        <taxon>Sulfolobales</taxon>
        <taxon>Sulfolobaceae</taxon>
        <taxon>Sulfurisphaera</taxon>
    </lineage>
</organism>
<dbReference type="PIRSF" id="PIRSF016493">
    <property type="entry name" value="Glycyl_aminpptds"/>
    <property type="match status" value="1"/>
</dbReference>
<sequence length="521" mass="61311">MQYLLWINIKASEIVRVYQMRFIVTPRNRYIEVEGEGREGIITFPTWVPGSYFIRDQERNVIFYDYSSQVSKNKFWINGKFKYIYYANSKDQREVISLSDYLFINPVSLFPFQDLNEKYCVKINVDWSIHTTLRKEGEWYCGDNYEEFADSPIQASPHLRLIKIDEKHSISTIDDFPEVEKLKRVIYILDSYLPDSLPNYIFFFRRSDKNLGGIEHKDSSAIVTTWDRKDLIWLFAHEYFHRWNIKRIKPKDLKIDYEHESYTELLWVAEGLTDYIAFLSLIESGVLNATDAMKAAANILQNLTFPGFKRMSIAESSKLTWIKLYKKDENYPNIGISYYDAGFILGLLMDFAIRENNECKKSIIDFFRELYKISKYTYADVKRIAESLGFENLDELVYKRNPPIFEYLGRYMKIIFTDKDKPYYGIKVENNVITFIEDNSPADLAGLNIGDEIIAVDRIKKQIEVKEEVLLTISREGRLKEIKLRAGNNPGHRIRLIGEGKLFKCVFREEKAEGEGEQKII</sequence>
<dbReference type="Pfam" id="PF17899">
    <property type="entry name" value="Peptidase_M61_N"/>
    <property type="match status" value="1"/>
</dbReference>
<dbReference type="InterPro" id="IPR036034">
    <property type="entry name" value="PDZ_sf"/>
</dbReference>
<dbReference type="InterPro" id="IPR001478">
    <property type="entry name" value="PDZ"/>
</dbReference>
<keyword evidence="2" id="KW-0482">Metalloprotease</keyword>
<gene>
    <name evidence="2" type="ORF">HNQ62_000495</name>
</gene>
<dbReference type="GO" id="GO:0008237">
    <property type="term" value="F:metallopeptidase activity"/>
    <property type="evidence" value="ECO:0007669"/>
    <property type="project" value="UniProtKB-KW"/>
</dbReference>
<dbReference type="AlphaFoldDB" id="A0A7J9RR74"/>
<keyword evidence="2" id="KW-0378">Hydrolase</keyword>
<dbReference type="InterPro" id="IPR024191">
    <property type="entry name" value="Peptidase_M61"/>
</dbReference>
<keyword evidence="2" id="KW-0645">Protease</keyword>
<dbReference type="EMBL" id="JACHFY010000002">
    <property type="protein sequence ID" value="MBB5252762.1"/>
    <property type="molecule type" value="Genomic_DNA"/>
</dbReference>